<dbReference type="FunFam" id="3.90.190.10:FF:000103">
    <property type="entry name" value="dual specificity protein phosphatase CDC14A isoform X1"/>
    <property type="match status" value="1"/>
</dbReference>
<sequence>LWMSLSELCHICPLCFSVCCSFYTDFGPLNLAMLYRYCCKLNKKLKSFAISRKKLVHYTSYDQKKRANAAVLIGAYAVIYLKRSPEEAYRTLISGNNPGYLPFRDAAVGECSFNLTVLDCLQGIRKALQHGLMDFENFSTEEYEHYEVRTHEPQYNTTHIHN</sequence>
<organism evidence="3 4">
    <name type="scientific">Sphaeramia orbicularis</name>
    <name type="common">orbiculate cardinalfish</name>
    <dbReference type="NCBI Taxonomy" id="375764"/>
    <lineage>
        <taxon>Eukaryota</taxon>
        <taxon>Metazoa</taxon>
        <taxon>Chordata</taxon>
        <taxon>Craniata</taxon>
        <taxon>Vertebrata</taxon>
        <taxon>Euteleostomi</taxon>
        <taxon>Actinopterygii</taxon>
        <taxon>Neopterygii</taxon>
        <taxon>Teleostei</taxon>
        <taxon>Neoteleostei</taxon>
        <taxon>Acanthomorphata</taxon>
        <taxon>Gobiaria</taxon>
        <taxon>Kurtiformes</taxon>
        <taxon>Apogonoidei</taxon>
        <taxon>Apogonidae</taxon>
        <taxon>Apogoninae</taxon>
        <taxon>Sphaeramia</taxon>
    </lineage>
</organism>
<evidence type="ECO:0000256" key="1">
    <source>
        <dbReference type="SAM" id="SignalP"/>
    </source>
</evidence>
<dbReference type="InterPro" id="IPR050561">
    <property type="entry name" value="PTP"/>
</dbReference>
<name>A0A673BB83_9TELE</name>
<keyword evidence="4" id="KW-1185">Reference proteome</keyword>
<dbReference type="AlphaFoldDB" id="A0A673BB83"/>
<proteinExistence type="predicted"/>
<feature type="signal peptide" evidence="1">
    <location>
        <begin position="1"/>
        <end position="17"/>
    </location>
</feature>
<reference evidence="3" key="2">
    <citation type="submission" date="2025-08" db="UniProtKB">
        <authorList>
            <consortium name="Ensembl"/>
        </authorList>
    </citation>
    <scope>IDENTIFICATION</scope>
</reference>
<dbReference type="SUPFAM" id="SSF52799">
    <property type="entry name" value="(Phosphotyrosine protein) phosphatases II"/>
    <property type="match status" value="1"/>
</dbReference>
<keyword evidence="1" id="KW-0732">Signal</keyword>
<dbReference type="Gene3D" id="3.90.190.10">
    <property type="entry name" value="Protein tyrosine phosphatase superfamily"/>
    <property type="match status" value="1"/>
</dbReference>
<dbReference type="PANTHER" id="PTHR23339">
    <property type="entry name" value="TYROSINE SPECIFIC PROTEIN PHOSPHATASE AND DUAL SPECIFICITY PROTEIN PHOSPHATASE"/>
    <property type="match status" value="1"/>
</dbReference>
<reference evidence="3" key="3">
    <citation type="submission" date="2025-09" db="UniProtKB">
        <authorList>
            <consortium name="Ensembl"/>
        </authorList>
    </citation>
    <scope>IDENTIFICATION</scope>
</reference>
<evidence type="ECO:0000259" key="2">
    <source>
        <dbReference type="Pfam" id="PF14671"/>
    </source>
</evidence>
<dbReference type="InterPro" id="IPR029260">
    <property type="entry name" value="DSPn"/>
</dbReference>
<feature type="domain" description="Dual specificity/tyrosine protein phosphatase N-terminal" evidence="2">
    <location>
        <begin position="21"/>
        <end position="127"/>
    </location>
</feature>
<accession>A0A673BB83</accession>
<protein>
    <recommendedName>
        <fullName evidence="2">Dual specificity/tyrosine protein phosphatase N-terminal domain-containing protein</fullName>
    </recommendedName>
</protein>
<dbReference type="Ensembl" id="ENSSORT00005039536.1">
    <property type="protein sequence ID" value="ENSSORP00005038544.1"/>
    <property type="gene ID" value="ENSSORG00005018007.1"/>
</dbReference>
<dbReference type="Pfam" id="PF14671">
    <property type="entry name" value="DSPn"/>
    <property type="match status" value="1"/>
</dbReference>
<feature type="chain" id="PRO_5025367163" description="Dual specificity/tyrosine protein phosphatase N-terminal domain-containing protein" evidence="1">
    <location>
        <begin position="18"/>
        <end position="162"/>
    </location>
</feature>
<evidence type="ECO:0000313" key="4">
    <source>
        <dbReference type="Proteomes" id="UP000472271"/>
    </source>
</evidence>
<dbReference type="InterPro" id="IPR029021">
    <property type="entry name" value="Prot-tyrosine_phosphatase-like"/>
</dbReference>
<dbReference type="Proteomes" id="UP000472271">
    <property type="component" value="Chromosome 17"/>
</dbReference>
<evidence type="ECO:0000313" key="3">
    <source>
        <dbReference type="Ensembl" id="ENSSORP00005038544.1"/>
    </source>
</evidence>
<dbReference type="CDD" id="cd17657">
    <property type="entry name" value="CDC14_N"/>
    <property type="match status" value="1"/>
</dbReference>
<reference evidence="3" key="1">
    <citation type="submission" date="2019-06" db="EMBL/GenBank/DDBJ databases">
        <authorList>
            <consortium name="Wellcome Sanger Institute Data Sharing"/>
        </authorList>
    </citation>
    <scope>NUCLEOTIDE SEQUENCE [LARGE SCALE GENOMIC DNA]</scope>
</reference>